<reference evidence="1 2" key="1">
    <citation type="submission" date="2018-04" db="EMBL/GenBank/DDBJ databases">
        <title>Genomic Encyclopedia of Type Strains, Phase IV (KMG-IV): sequencing the most valuable type-strain genomes for metagenomic binning, comparative biology and taxonomic classification.</title>
        <authorList>
            <person name="Goeker M."/>
        </authorList>
    </citation>
    <scope>NUCLEOTIDE SEQUENCE [LARGE SCALE GENOMIC DNA]</scope>
    <source>
        <strain evidence="1 2">DSM 100231</strain>
    </source>
</reference>
<organism evidence="1 2">
    <name type="scientific">Pontibacter virosus</name>
    <dbReference type="NCBI Taxonomy" id="1765052"/>
    <lineage>
        <taxon>Bacteria</taxon>
        <taxon>Pseudomonadati</taxon>
        <taxon>Bacteroidota</taxon>
        <taxon>Cytophagia</taxon>
        <taxon>Cytophagales</taxon>
        <taxon>Hymenobacteraceae</taxon>
        <taxon>Pontibacter</taxon>
    </lineage>
</organism>
<comment type="caution">
    <text evidence="1">The sequence shown here is derived from an EMBL/GenBank/DDBJ whole genome shotgun (WGS) entry which is preliminary data.</text>
</comment>
<dbReference type="EMBL" id="QEKI01000008">
    <property type="protein sequence ID" value="PVY40270.1"/>
    <property type="molecule type" value="Genomic_DNA"/>
</dbReference>
<sequence>MKNLLLLIFLLFLSCQQSEQKIGEADEFNYKVVPLQSIGPYPTGPYLLALYEKKKLKNHDWYRAKVFLKNYKFPAGYSDSTTIRFFKGRASFEDIMEGRGINAVVRNDTGYVKFQVFEPNLEKGDSVLKEWEAVIMNPAMPDSIIYTVREEYIIYGR</sequence>
<evidence type="ECO:0000313" key="1">
    <source>
        <dbReference type="EMBL" id="PVY40270.1"/>
    </source>
</evidence>
<dbReference type="AlphaFoldDB" id="A0A2U1AV45"/>
<dbReference type="RefSeq" id="WP_116543990.1">
    <property type="nucleotide sequence ID" value="NZ_QEKI01000008.1"/>
</dbReference>
<protein>
    <submittedName>
        <fullName evidence="1">Uncharacterized protein</fullName>
    </submittedName>
</protein>
<keyword evidence="2" id="KW-1185">Reference proteome</keyword>
<dbReference type="PROSITE" id="PS51257">
    <property type="entry name" value="PROKAR_LIPOPROTEIN"/>
    <property type="match status" value="1"/>
</dbReference>
<gene>
    <name evidence="1" type="ORF">C8E01_108164</name>
</gene>
<proteinExistence type="predicted"/>
<dbReference type="OrthoDB" id="9841618at2"/>
<evidence type="ECO:0000313" key="2">
    <source>
        <dbReference type="Proteomes" id="UP000245466"/>
    </source>
</evidence>
<name>A0A2U1AV45_9BACT</name>
<accession>A0A2U1AV45</accession>
<dbReference type="Proteomes" id="UP000245466">
    <property type="component" value="Unassembled WGS sequence"/>
</dbReference>